<name>A0ABM3HBI8_9MYRT</name>
<evidence type="ECO:0000313" key="6">
    <source>
        <dbReference type="Proteomes" id="UP000827889"/>
    </source>
</evidence>
<dbReference type="GeneID" id="115726996"/>
<keyword evidence="2" id="KW-0378">Hydrolase</keyword>
<comment type="catalytic activity">
    <reaction evidence="4">
        <text>NAD(+) + H2O = ADP-D-ribose + nicotinamide + H(+)</text>
        <dbReference type="Rhea" id="RHEA:16301"/>
        <dbReference type="ChEBI" id="CHEBI:15377"/>
        <dbReference type="ChEBI" id="CHEBI:15378"/>
        <dbReference type="ChEBI" id="CHEBI:17154"/>
        <dbReference type="ChEBI" id="CHEBI:57540"/>
        <dbReference type="ChEBI" id="CHEBI:57967"/>
        <dbReference type="EC" id="3.2.2.6"/>
    </reaction>
    <physiologicalReaction direction="left-to-right" evidence="4">
        <dbReference type="Rhea" id="RHEA:16302"/>
    </physiologicalReaction>
</comment>
<dbReference type="Pfam" id="PF01582">
    <property type="entry name" value="TIR"/>
    <property type="match status" value="1"/>
</dbReference>
<gene>
    <name evidence="7" type="primary">LOC115726996</name>
</gene>
<dbReference type="PANTHER" id="PTHR32009:SF39">
    <property type="entry name" value="TIR DOMAIN-CONTAINING PROTEIN"/>
    <property type="match status" value="1"/>
</dbReference>
<accession>A0ABM3HBI8</accession>
<keyword evidence="6" id="KW-1185">Reference proteome</keyword>
<dbReference type="Gene3D" id="3.40.50.10140">
    <property type="entry name" value="Toll/interleukin-1 receptor homology (TIR) domain"/>
    <property type="match status" value="1"/>
</dbReference>
<evidence type="ECO:0000313" key="7">
    <source>
        <dbReference type="RefSeq" id="XP_048133972.1"/>
    </source>
</evidence>
<dbReference type="SUPFAM" id="SSF52200">
    <property type="entry name" value="Toll/Interleukin receptor TIR domain"/>
    <property type="match status" value="1"/>
</dbReference>
<evidence type="ECO:0000256" key="4">
    <source>
        <dbReference type="ARBA" id="ARBA00047304"/>
    </source>
</evidence>
<dbReference type="EC" id="3.2.2.6" evidence="1"/>
<evidence type="ECO:0000259" key="5">
    <source>
        <dbReference type="PROSITE" id="PS50104"/>
    </source>
</evidence>
<sequence>MANSEAGTSRDVERATGEEYQVFLSFRGPDTRYGFTDYLYHGLVNAGVRVFSDEDELRVGKVIGGNLLCAINNSMIYISIFSRTYAFSKWCLRELAHIIANVSKLKDRKSILPIFCDVELEDVKFKTPRYSDALLEHGNNYPDEVKAWREALAEVDEIKGGNVNHMRCLRWMILLRRPTLVLTLCPPSPWDDLNSQLQKVDNSGFRYTARWWTKEEEDAT</sequence>
<reference evidence="7" key="1">
    <citation type="submission" date="2025-08" db="UniProtKB">
        <authorList>
            <consortium name="RefSeq"/>
        </authorList>
    </citation>
    <scope>IDENTIFICATION</scope>
    <source>
        <tissue evidence="7">Leaf</tissue>
    </source>
</reference>
<proteinExistence type="predicted"/>
<feature type="domain" description="TIR" evidence="5">
    <location>
        <begin position="18"/>
        <end position="159"/>
    </location>
</feature>
<dbReference type="InterPro" id="IPR035897">
    <property type="entry name" value="Toll_tir_struct_dom_sf"/>
</dbReference>
<dbReference type="PANTHER" id="PTHR32009">
    <property type="entry name" value="TMV RESISTANCE PROTEIN N-LIKE"/>
    <property type="match status" value="1"/>
</dbReference>
<dbReference type="InterPro" id="IPR000157">
    <property type="entry name" value="TIR_dom"/>
</dbReference>
<dbReference type="SMART" id="SM00255">
    <property type="entry name" value="TIR"/>
    <property type="match status" value="1"/>
</dbReference>
<evidence type="ECO:0000256" key="3">
    <source>
        <dbReference type="ARBA" id="ARBA00023027"/>
    </source>
</evidence>
<evidence type="ECO:0000256" key="1">
    <source>
        <dbReference type="ARBA" id="ARBA00011982"/>
    </source>
</evidence>
<dbReference type="Proteomes" id="UP000827889">
    <property type="component" value="Chromosome 4"/>
</dbReference>
<evidence type="ECO:0000256" key="2">
    <source>
        <dbReference type="ARBA" id="ARBA00022801"/>
    </source>
</evidence>
<dbReference type="RefSeq" id="XP_048133972.1">
    <property type="nucleotide sequence ID" value="XM_048278015.1"/>
</dbReference>
<organism evidence="6 7">
    <name type="scientific">Rhodamnia argentea</name>
    <dbReference type="NCBI Taxonomy" id="178133"/>
    <lineage>
        <taxon>Eukaryota</taxon>
        <taxon>Viridiplantae</taxon>
        <taxon>Streptophyta</taxon>
        <taxon>Embryophyta</taxon>
        <taxon>Tracheophyta</taxon>
        <taxon>Spermatophyta</taxon>
        <taxon>Magnoliopsida</taxon>
        <taxon>eudicotyledons</taxon>
        <taxon>Gunneridae</taxon>
        <taxon>Pentapetalae</taxon>
        <taxon>rosids</taxon>
        <taxon>malvids</taxon>
        <taxon>Myrtales</taxon>
        <taxon>Myrtaceae</taxon>
        <taxon>Myrtoideae</taxon>
        <taxon>Myrteae</taxon>
        <taxon>Australasian group</taxon>
        <taxon>Rhodamnia</taxon>
    </lineage>
</organism>
<keyword evidence="3" id="KW-0520">NAD</keyword>
<protein>
    <recommendedName>
        <fullName evidence="1">ADP-ribosyl cyclase/cyclic ADP-ribose hydrolase</fullName>
        <ecNumber evidence="1">3.2.2.6</ecNumber>
    </recommendedName>
</protein>
<dbReference type="PROSITE" id="PS50104">
    <property type="entry name" value="TIR"/>
    <property type="match status" value="1"/>
</dbReference>